<name>E2BKU1_HARSA</name>
<dbReference type="STRING" id="610380.E2BKU1"/>
<dbReference type="Pfam" id="PF13092">
    <property type="entry name" value="CENP-L"/>
    <property type="match status" value="1"/>
</dbReference>
<dbReference type="AlphaFoldDB" id="E2BKU1"/>
<keyword evidence="2" id="KW-1185">Reference proteome</keyword>
<evidence type="ECO:0000313" key="2">
    <source>
        <dbReference type="Proteomes" id="UP000008237"/>
    </source>
</evidence>
<proteinExistence type="predicted"/>
<protein>
    <submittedName>
        <fullName evidence="1">Uncharacterized protein</fullName>
    </submittedName>
</protein>
<dbReference type="InterPro" id="IPR025204">
    <property type="entry name" value="CENP-L"/>
</dbReference>
<dbReference type="Proteomes" id="UP000008237">
    <property type="component" value="Unassembled WGS sequence"/>
</dbReference>
<feature type="non-terminal residue" evidence="1">
    <location>
        <position position="81"/>
    </location>
</feature>
<sequence>IEVVAKQNNHEEKSIYKGILLSWTTTQIEPDINNTTKLPLLLCRGTRNCIDAVHIVISHMFDCLVMALPISEDDLNWLIPI</sequence>
<dbReference type="EMBL" id="GL448826">
    <property type="protein sequence ID" value="EFN83690.1"/>
    <property type="molecule type" value="Genomic_DNA"/>
</dbReference>
<organism evidence="2">
    <name type="scientific">Harpegnathos saltator</name>
    <name type="common">Jerdon's jumping ant</name>
    <dbReference type="NCBI Taxonomy" id="610380"/>
    <lineage>
        <taxon>Eukaryota</taxon>
        <taxon>Metazoa</taxon>
        <taxon>Ecdysozoa</taxon>
        <taxon>Arthropoda</taxon>
        <taxon>Hexapoda</taxon>
        <taxon>Insecta</taxon>
        <taxon>Pterygota</taxon>
        <taxon>Neoptera</taxon>
        <taxon>Endopterygota</taxon>
        <taxon>Hymenoptera</taxon>
        <taxon>Apocrita</taxon>
        <taxon>Aculeata</taxon>
        <taxon>Formicoidea</taxon>
        <taxon>Formicidae</taxon>
        <taxon>Ponerinae</taxon>
        <taxon>Ponerini</taxon>
        <taxon>Harpegnathos</taxon>
    </lineage>
</organism>
<dbReference type="OrthoDB" id="6336727at2759"/>
<dbReference type="InParanoid" id="E2BKU1"/>
<gene>
    <name evidence="1" type="ORF">EAI_10226</name>
</gene>
<evidence type="ECO:0000313" key="1">
    <source>
        <dbReference type="EMBL" id="EFN83690.1"/>
    </source>
</evidence>
<feature type="non-terminal residue" evidence="1">
    <location>
        <position position="1"/>
    </location>
</feature>
<reference evidence="1 2" key="1">
    <citation type="journal article" date="2010" name="Science">
        <title>Genomic comparison of the ants Camponotus floridanus and Harpegnathos saltator.</title>
        <authorList>
            <person name="Bonasio R."/>
            <person name="Zhang G."/>
            <person name="Ye C."/>
            <person name="Mutti N.S."/>
            <person name="Fang X."/>
            <person name="Qin N."/>
            <person name="Donahue G."/>
            <person name="Yang P."/>
            <person name="Li Q."/>
            <person name="Li C."/>
            <person name="Zhang P."/>
            <person name="Huang Z."/>
            <person name="Berger S.L."/>
            <person name="Reinberg D."/>
            <person name="Wang J."/>
            <person name="Liebig J."/>
        </authorList>
    </citation>
    <scope>NUCLEOTIDE SEQUENCE [LARGE SCALE GENOMIC DNA]</scope>
    <source>
        <strain evidence="1 2">R22 G/1</strain>
    </source>
</reference>
<accession>E2BKU1</accession>